<keyword evidence="1" id="KW-0479">Metal-binding</keyword>
<keyword evidence="1" id="KW-0862">Zinc</keyword>
<reference evidence="5" key="1">
    <citation type="journal article" date="2022" name="Int. J. Mol. Sci.">
        <title>Draft Genome of Tanacetum Coccineum: Genomic Comparison of Closely Related Tanacetum-Family Plants.</title>
        <authorList>
            <person name="Yamashiro T."/>
            <person name="Shiraishi A."/>
            <person name="Nakayama K."/>
            <person name="Satake H."/>
        </authorList>
    </citation>
    <scope>NUCLEOTIDE SEQUENCE</scope>
</reference>
<feature type="region of interest" description="Disordered" evidence="3">
    <location>
        <begin position="126"/>
        <end position="149"/>
    </location>
</feature>
<evidence type="ECO:0000259" key="4">
    <source>
        <dbReference type="PROSITE" id="PS50158"/>
    </source>
</evidence>
<reference evidence="5" key="2">
    <citation type="submission" date="2022-01" db="EMBL/GenBank/DDBJ databases">
        <authorList>
            <person name="Yamashiro T."/>
            <person name="Shiraishi A."/>
            <person name="Satake H."/>
            <person name="Nakayama K."/>
        </authorList>
    </citation>
    <scope>NUCLEOTIDE SEQUENCE</scope>
</reference>
<dbReference type="PROSITE" id="PS50158">
    <property type="entry name" value="ZF_CCHC"/>
    <property type="match status" value="1"/>
</dbReference>
<protein>
    <submittedName>
        <fullName evidence="5">Retrovirus-related pol polyprotein from transposon TNT 1-94</fullName>
    </submittedName>
</protein>
<accession>A0ABQ5ICC1</accession>
<dbReference type="InterPro" id="IPR036875">
    <property type="entry name" value="Znf_CCHC_sf"/>
</dbReference>
<keyword evidence="6" id="KW-1185">Reference proteome</keyword>
<keyword evidence="2" id="KW-0175">Coiled coil</keyword>
<feature type="domain" description="CCHC-type" evidence="4">
    <location>
        <begin position="177"/>
        <end position="192"/>
    </location>
</feature>
<name>A0ABQ5ICC1_9ASTR</name>
<evidence type="ECO:0000313" key="6">
    <source>
        <dbReference type="Proteomes" id="UP001151760"/>
    </source>
</evidence>
<evidence type="ECO:0000256" key="1">
    <source>
        <dbReference type="PROSITE-ProRule" id="PRU00047"/>
    </source>
</evidence>
<evidence type="ECO:0000313" key="5">
    <source>
        <dbReference type="EMBL" id="GJT97346.1"/>
    </source>
</evidence>
<dbReference type="Pfam" id="PF00098">
    <property type="entry name" value="zf-CCHC"/>
    <property type="match status" value="1"/>
</dbReference>
<sequence>MSNTNTNLQTQTSNALHNAIMEAGVKDRPPMLAPGNYIILTRIDNDIYSIVDACPNACEMCKAIERLKQAATRNRGKAIVNSPPPTYDQEPEMVVEDDALSKEEIDKLMALISLSFKKIYKPTNNNLRTSSNTSRANQDNTPRINRGTGYDNQRVVNVAGARENVGTLVAQQFGIQCYNCKEYGHVARECQKSKRIQEVTSDAVDNSGPIFDTEPLQKVQTNDDNYNVFAIENEHPEQPESINDTYLEEQGDTNTTIDSLDMCNNGYTIDQDDDDLAKERNLLASLIAKLKYEIDDSKNRNKFLETSNKALVDKLKGEIKDFKTKNKSLESSNNHFKEANNELSKTNQLMFKDLKKFQAELDRYHDVNYASKVEIDCAKAKGDFVTPCQGGNARRDEKGNHHNTLASI</sequence>
<organism evidence="5 6">
    <name type="scientific">Tanacetum coccineum</name>
    <dbReference type="NCBI Taxonomy" id="301880"/>
    <lineage>
        <taxon>Eukaryota</taxon>
        <taxon>Viridiplantae</taxon>
        <taxon>Streptophyta</taxon>
        <taxon>Embryophyta</taxon>
        <taxon>Tracheophyta</taxon>
        <taxon>Spermatophyta</taxon>
        <taxon>Magnoliopsida</taxon>
        <taxon>eudicotyledons</taxon>
        <taxon>Gunneridae</taxon>
        <taxon>Pentapetalae</taxon>
        <taxon>asterids</taxon>
        <taxon>campanulids</taxon>
        <taxon>Asterales</taxon>
        <taxon>Asteraceae</taxon>
        <taxon>Asteroideae</taxon>
        <taxon>Anthemideae</taxon>
        <taxon>Anthemidinae</taxon>
        <taxon>Tanacetum</taxon>
    </lineage>
</organism>
<dbReference type="Proteomes" id="UP001151760">
    <property type="component" value="Unassembled WGS sequence"/>
</dbReference>
<dbReference type="SUPFAM" id="SSF57756">
    <property type="entry name" value="Retrovirus zinc finger-like domains"/>
    <property type="match status" value="1"/>
</dbReference>
<dbReference type="Gene3D" id="4.10.60.10">
    <property type="entry name" value="Zinc finger, CCHC-type"/>
    <property type="match status" value="1"/>
</dbReference>
<keyword evidence="1" id="KW-0863">Zinc-finger</keyword>
<feature type="compositionally biased region" description="Low complexity" evidence="3">
    <location>
        <begin position="126"/>
        <end position="137"/>
    </location>
</feature>
<gene>
    <name evidence="5" type="ORF">Tco_1092864</name>
</gene>
<dbReference type="InterPro" id="IPR001878">
    <property type="entry name" value="Znf_CCHC"/>
</dbReference>
<dbReference type="EMBL" id="BQNB010020569">
    <property type="protein sequence ID" value="GJT97346.1"/>
    <property type="molecule type" value="Genomic_DNA"/>
</dbReference>
<feature type="coiled-coil region" evidence="2">
    <location>
        <begin position="287"/>
        <end position="349"/>
    </location>
</feature>
<comment type="caution">
    <text evidence="5">The sequence shown here is derived from an EMBL/GenBank/DDBJ whole genome shotgun (WGS) entry which is preliminary data.</text>
</comment>
<dbReference type="SMART" id="SM00343">
    <property type="entry name" value="ZnF_C2HC"/>
    <property type="match status" value="1"/>
</dbReference>
<evidence type="ECO:0000256" key="3">
    <source>
        <dbReference type="SAM" id="MobiDB-lite"/>
    </source>
</evidence>
<proteinExistence type="predicted"/>
<evidence type="ECO:0000256" key="2">
    <source>
        <dbReference type="SAM" id="Coils"/>
    </source>
</evidence>